<dbReference type="Gene3D" id="2.40.10.10">
    <property type="entry name" value="Trypsin-like serine proteases"/>
    <property type="match status" value="2"/>
</dbReference>
<keyword evidence="1" id="KW-0732">Signal</keyword>
<dbReference type="PANTHER" id="PTHR24260:SF147">
    <property type="entry name" value="EG:BACR7A4.3 PROTEIN-RELATED"/>
    <property type="match status" value="1"/>
</dbReference>
<dbReference type="InterPro" id="IPR009003">
    <property type="entry name" value="Peptidase_S1_PA"/>
</dbReference>
<dbReference type="PRINTS" id="PR00722">
    <property type="entry name" value="CHYMOTRYPSIN"/>
</dbReference>
<dbReference type="Pfam" id="PF00089">
    <property type="entry name" value="Trypsin"/>
    <property type="match status" value="1"/>
</dbReference>
<dbReference type="InterPro" id="IPR043504">
    <property type="entry name" value="Peptidase_S1_PA_chymotrypsin"/>
</dbReference>
<reference evidence="3" key="1">
    <citation type="submission" date="2022-01" db="EMBL/GenBank/DDBJ databases">
        <title>Genome Sequence Resource for Two Populations of Ditylenchus destructor, the Migratory Endoparasitic Phytonematode.</title>
        <authorList>
            <person name="Zhang H."/>
            <person name="Lin R."/>
            <person name="Xie B."/>
        </authorList>
    </citation>
    <scope>NUCLEOTIDE SEQUENCE</scope>
    <source>
        <strain evidence="3">BazhouSP</strain>
    </source>
</reference>
<accession>A0AAD4QTX7</accession>
<keyword evidence="4" id="KW-1185">Reference proteome</keyword>
<organism evidence="3 4">
    <name type="scientific">Ditylenchus destructor</name>
    <dbReference type="NCBI Taxonomy" id="166010"/>
    <lineage>
        <taxon>Eukaryota</taxon>
        <taxon>Metazoa</taxon>
        <taxon>Ecdysozoa</taxon>
        <taxon>Nematoda</taxon>
        <taxon>Chromadorea</taxon>
        <taxon>Rhabditida</taxon>
        <taxon>Tylenchina</taxon>
        <taxon>Tylenchomorpha</taxon>
        <taxon>Sphaerularioidea</taxon>
        <taxon>Anguinidae</taxon>
        <taxon>Anguininae</taxon>
        <taxon>Ditylenchus</taxon>
    </lineage>
</organism>
<evidence type="ECO:0000313" key="3">
    <source>
        <dbReference type="EMBL" id="KAI1694807.1"/>
    </source>
</evidence>
<dbReference type="AlphaFoldDB" id="A0AAD4QTX7"/>
<evidence type="ECO:0000259" key="2">
    <source>
        <dbReference type="PROSITE" id="PS50240"/>
    </source>
</evidence>
<name>A0AAD4QTX7_9BILA</name>
<feature type="signal peptide" evidence="1">
    <location>
        <begin position="1"/>
        <end position="17"/>
    </location>
</feature>
<dbReference type="InterPro" id="IPR001314">
    <property type="entry name" value="Peptidase_S1A"/>
</dbReference>
<evidence type="ECO:0000256" key="1">
    <source>
        <dbReference type="SAM" id="SignalP"/>
    </source>
</evidence>
<feature type="chain" id="PRO_5042168381" evidence="1">
    <location>
        <begin position="18"/>
        <end position="670"/>
    </location>
</feature>
<dbReference type="InterPro" id="IPR051333">
    <property type="entry name" value="CLIP_Serine_Protease"/>
</dbReference>
<dbReference type="GO" id="GO:0004252">
    <property type="term" value="F:serine-type endopeptidase activity"/>
    <property type="evidence" value="ECO:0007669"/>
    <property type="project" value="InterPro"/>
</dbReference>
<dbReference type="SUPFAM" id="SSF50494">
    <property type="entry name" value="Trypsin-like serine proteases"/>
    <property type="match status" value="2"/>
</dbReference>
<comment type="caution">
    <text evidence="3">The sequence shown here is derived from an EMBL/GenBank/DDBJ whole genome shotgun (WGS) entry which is preliminary data.</text>
</comment>
<gene>
    <name evidence="3" type="ORF">DdX_19926</name>
</gene>
<dbReference type="EMBL" id="JAKKPZ010000468">
    <property type="protein sequence ID" value="KAI1694807.1"/>
    <property type="molecule type" value="Genomic_DNA"/>
</dbReference>
<dbReference type="PANTHER" id="PTHR24260">
    <property type="match status" value="1"/>
</dbReference>
<sequence length="670" mass="76214">MLLFASALFILLGMCASSSFRQKGPHSWIQRLSPDEIAEINQHCSYDIKQTPQQILRSVEDRIQYGQNVPRGKYPFAVAFMYPEEAKQKDTERTHCTGFLVSRRHVITARHCWQSGNQFRERYEKLRLRWPLMAGGVCYLQDAQYGCHEMDMYELEYDFAIFTHDELEENEADFAIVQLTKPVPEDLRERIGFACLPAPDSITPPELTLMGWGLVELPDRFAKVRTSIHLREVQVLTKPDATAQGLAPLCHDMPYLICSYHLRHEQGPLKTGSWEGDSGGPAGVFETRDGKHAFFTVYGSIVAGKGYQVNNKWYKRSDNLDMRYYYGDFCFYLGLCVHPNKTTPRMRMGSLFLGYSVATAEFKLRSQLPPIEPFRMYNTERDKKLYDGCPRESPYDRKKRQVGPAPIGAQIAAALVDSSGMVACGAIFVTTAHLVTTRTCVQTRLAAAPPGEKVNFSIMAGGVCLKQGALCPAKDMIELKIEFIAWYVDREFTTDVAVIQLVKDIMDDPEVPQEKKLAIHPACFSWATDRTVVYGWGADEVDGHLLQPARLYYGNLTLSKHHAELRCTFPKICLEPMQESGKNPFLMPSTNFGGGILETQRRGFLVSMLVSTVERVNAHITMDVEYIYGIFCTYLNRCPPRFDYKEPKQVNYMLNKIPWFSEIYQINPPA</sequence>
<feature type="domain" description="Peptidase S1" evidence="2">
    <location>
        <begin position="63"/>
        <end position="329"/>
    </location>
</feature>
<dbReference type="Proteomes" id="UP001201812">
    <property type="component" value="Unassembled WGS sequence"/>
</dbReference>
<evidence type="ECO:0000313" key="4">
    <source>
        <dbReference type="Proteomes" id="UP001201812"/>
    </source>
</evidence>
<protein>
    <submittedName>
        <fullName evidence="3">Trypsin domain-containing protein</fullName>
    </submittedName>
</protein>
<dbReference type="GO" id="GO:0006508">
    <property type="term" value="P:proteolysis"/>
    <property type="evidence" value="ECO:0007669"/>
    <property type="project" value="InterPro"/>
</dbReference>
<dbReference type="PROSITE" id="PS50240">
    <property type="entry name" value="TRYPSIN_DOM"/>
    <property type="match status" value="1"/>
</dbReference>
<dbReference type="InterPro" id="IPR001254">
    <property type="entry name" value="Trypsin_dom"/>
</dbReference>
<proteinExistence type="predicted"/>
<dbReference type="SMART" id="SM00020">
    <property type="entry name" value="Tryp_SPc"/>
    <property type="match status" value="1"/>
</dbReference>